<dbReference type="Gene3D" id="1.20.1740.10">
    <property type="entry name" value="Amino acid/polyamine transporter I"/>
    <property type="match status" value="1"/>
</dbReference>
<keyword evidence="7 8" id="KW-0472">Membrane</keyword>
<evidence type="ECO:0000256" key="1">
    <source>
        <dbReference type="ARBA" id="ARBA00004651"/>
    </source>
</evidence>
<reference evidence="9 10" key="1">
    <citation type="journal article" date="2021" name="Sci. Rep.">
        <title>The distribution of antibiotic resistance genes in chicken gut microbiota commensals.</title>
        <authorList>
            <person name="Juricova H."/>
            <person name="Matiasovicova J."/>
            <person name="Kubasova T."/>
            <person name="Cejkova D."/>
            <person name="Rychlik I."/>
        </authorList>
    </citation>
    <scope>NUCLEOTIDE SEQUENCE [LARGE SCALE GENOMIC DNA]</scope>
    <source>
        <strain evidence="9 10">An537</strain>
    </source>
</reference>
<dbReference type="RefSeq" id="WP_028255085.1">
    <property type="nucleotide sequence ID" value="NZ_CALXQD010000013.1"/>
</dbReference>
<evidence type="ECO:0000256" key="5">
    <source>
        <dbReference type="ARBA" id="ARBA00022692"/>
    </source>
</evidence>
<evidence type="ECO:0000256" key="7">
    <source>
        <dbReference type="ARBA" id="ARBA00023136"/>
    </source>
</evidence>
<feature type="transmembrane region" description="Helical" evidence="8">
    <location>
        <begin position="380"/>
        <end position="405"/>
    </location>
</feature>
<dbReference type="PRINTS" id="PR00175">
    <property type="entry name" value="NAALASMPORT"/>
</dbReference>
<dbReference type="Proteomes" id="UP000707138">
    <property type="component" value="Unassembled WGS sequence"/>
</dbReference>
<feature type="transmembrane region" description="Helical" evidence="8">
    <location>
        <begin position="143"/>
        <end position="164"/>
    </location>
</feature>
<evidence type="ECO:0000256" key="8">
    <source>
        <dbReference type="RuleBase" id="RU363064"/>
    </source>
</evidence>
<keyword evidence="10" id="KW-1185">Reference proteome</keyword>
<feature type="transmembrane region" description="Helical" evidence="8">
    <location>
        <begin position="176"/>
        <end position="199"/>
    </location>
</feature>
<proteinExistence type="inferred from homology"/>
<dbReference type="EMBL" id="JACJLA010000008">
    <property type="protein sequence ID" value="MBM6912801.1"/>
    <property type="molecule type" value="Genomic_DNA"/>
</dbReference>
<keyword evidence="6 8" id="KW-1133">Transmembrane helix</keyword>
<feature type="transmembrane region" description="Helical" evidence="8">
    <location>
        <begin position="238"/>
        <end position="261"/>
    </location>
</feature>
<keyword evidence="8" id="KW-0769">Symport</keyword>
<comment type="similarity">
    <text evidence="2 8">Belongs to the alanine or glycine:cation symporter (AGCS) (TC 2.A.25) family.</text>
</comment>
<feature type="transmembrane region" description="Helical" evidence="8">
    <location>
        <begin position="67"/>
        <end position="93"/>
    </location>
</feature>
<evidence type="ECO:0000256" key="3">
    <source>
        <dbReference type="ARBA" id="ARBA00022448"/>
    </source>
</evidence>
<accession>A0ABS2GF50</accession>
<evidence type="ECO:0000256" key="6">
    <source>
        <dbReference type="ARBA" id="ARBA00022989"/>
    </source>
</evidence>
<dbReference type="NCBIfam" id="TIGR00835">
    <property type="entry name" value="agcS"/>
    <property type="match status" value="1"/>
</dbReference>
<evidence type="ECO:0000256" key="4">
    <source>
        <dbReference type="ARBA" id="ARBA00022475"/>
    </source>
</evidence>
<dbReference type="PANTHER" id="PTHR30330:SF1">
    <property type="entry name" value="AMINO-ACID CARRIER PROTEIN ALST"/>
    <property type="match status" value="1"/>
</dbReference>
<feature type="transmembrane region" description="Helical" evidence="8">
    <location>
        <begin position="15"/>
        <end position="34"/>
    </location>
</feature>
<dbReference type="PANTHER" id="PTHR30330">
    <property type="entry name" value="AGSS FAMILY TRANSPORTER, SODIUM-ALANINE"/>
    <property type="match status" value="1"/>
</dbReference>
<name>A0ABS2GF50_9FIRM</name>
<sequence length="468" mass="49724">MDALLNQAVTTINGFLWDYIIIALLIGAGFWFTCTTKFTQITQIPEMIRLLKAGVGKKTTGNEISSFQAFCISVASHVGVGNIAGIAIAVVLGGPGAVFWMWFIAVLGAATSFVECTLAQIYKEPLPGGGFHGGPAYYIRHGLKSPALAVGFAVLISVTYGLIYNSVQANTIAASLSTFGVSPEVSGLGVAILTAIAVFGGSARIAKFTEWLVPIMAGLYILTALFVVLMNITALPHVLATVVSSAFTYDAAGGGLMGAALMNGIKRGLFSNEAGEGSVPNAAATADVTHPARQGLVQAFGVFVDTFFICTSSAFIVLMSGNYTNGLTGIALIQHDLGMQLGSWAPGVLALFVFMFAFSSVIGNYVYGEINTLHLFKKRIYLHVFRIMVIAMVYFGSTASLSLVWNLADLFMAFMVLTNVTSILALGKQALLALKDYKEQRARGVADPTFNRAILPKQDGIVWWDGTK</sequence>
<feature type="transmembrane region" description="Helical" evidence="8">
    <location>
        <begin position="411"/>
        <end position="434"/>
    </location>
</feature>
<protein>
    <submittedName>
        <fullName evidence="9">Alanine:cation symporter family protein</fullName>
    </submittedName>
</protein>
<evidence type="ECO:0000313" key="10">
    <source>
        <dbReference type="Proteomes" id="UP000707138"/>
    </source>
</evidence>
<dbReference type="Pfam" id="PF01235">
    <property type="entry name" value="Na_Ala_symp"/>
    <property type="match status" value="1"/>
</dbReference>
<keyword evidence="3 8" id="KW-0813">Transport</keyword>
<keyword evidence="4 8" id="KW-1003">Cell membrane</keyword>
<organism evidence="9 10">
    <name type="scientific">Veillonella magna</name>
    <dbReference type="NCBI Taxonomy" id="464322"/>
    <lineage>
        <taxon>Bacteria</taxon>
        <taxon>Bacillati</taxon>
        <taxon>Bacillota</taxon>
        <taxon>Negativicutes</taxon>
        <taxon>Veillonellales</taxon>
        <taxon>Veillonellaceae</taxon>
        <taxon>Veillonella</taxon>
    </lineage>
</organism>
<keyword evidence="5 8" id="KW-0812">Transmembrane</keyword>
<feature type="transmembrane region" description="Helical" evidence="8">
    <location>
        <begin position="99"/>
        <end position="122"/>
    </location>
</feature>
<feature type="transmembrane region" description="Helical" evidence="8">
    <location>
        <begin position="302"/>
        <end position="324"/>
    </location>
</feature>
<comment type="subcellular location">
    <subcellularLocation>
        <location evidence="1 8">Cell membrane</location>
        <topology evidence="1 8">Multi-pass membrane protein</topology>
    </subcellularLocation>
</comment>
<feature type="transmembrane region" description="Helical" evidence="8">
    <location>
        <begin position="211"/>
        <end position="232"/>
    </location>
</feature>
<comment type="caution">
    <text evidence="9">The sequence shown here is derived from an EMBL/GenBank/DDBJ whole genome shotgun (WGS) entry which is preliminary data.</text>
</comment>
<evidence type="ECO:0000256" key="2">
    <source>
        <dbReference type="ARBA" id="ARBA00009261"/>
    </source>
</evidence>
<feature type="transmembrane region" description="Helical" evidence="8">
    <location>
        <begin position="344"/>
        <end position="368"/>
    </location>
</feature>
<evidence type="ECO:0000313" key="9">
    <source>
        <dbReference type="EMBL" id="MBM6912801.1"/>
    </source>
</evidence>
<gene>
    <name evidence="9" type="ORF">H6A01_05630</name>
</gene>
<dbReference type="InterPro" id="IPR001463">
    <property type="entry name" value="Na/Ala_symport"/>
</dbReference>